<dbReference type="Pfam" id="PF05199">
    <property type="entry name" value="GMC_oxred_C"/>
    <property type="match status" value="1"/>
</dbReference>
<accession>A0A9N9SE31</accession>
<dbReference type="SUPFAM" id="SSF51905">
    <property type="entry name" value="FAD/NAD(P)-binding domain"/>
    <property type="match status" value="1"/>
</dbReference>
<name>A0A9N9SE31_PHACE</name>
<keyword evidence="3 4" id="KW-0274">FAD</keyword>
<sequence length="612" mass="68572">RFGTQYSEDVRFLTNVITNVRDQGQWYQLPTSAEEYRPYYGYKKNIKNFGTFDFIIVGAGPGGSVVANRLSEVPEWNILLIEAGDYGDNVTDIPNMYYEVEFTQYNWGFNSVPQTTACLGMVNQTCPMARGRGVGGTSLINGLLYARGSSIDFDRWADQVEDSRWSYSNVLPILKQLERFVYTDPQAPVDESIHGTRGMQNVEYHLPRSPQLNAWLDAHEELGFPIADYNSGTGLGASPAQVNTMNGRRADAGSSFILPILNRPNLKVLTYSYATKIIMDKEKRARGIRFTHNNRWYEAKASKEVIISAGAFQTPQLLMLSGIGPRDHLESLDIEVVQDLGVGSTLMDHACYYGLNFGTNYTEPILPLEEYVQQFVAGRGPLAAPGNNQGVAFYESQFTRGTGYPDIEIMFIPSNATTDLSQRAFLLTDQTYADVWEFISRPQSFILYIISLHSESSGTVRLNSSDPFAYPLIDNRFLSDPAGRDIERIYEGVQIMLKLAGTEAMQKIGTTLQGGPLTACSQYESMSREYWYCSIRQMTMNIYHPVSTCPMGPYPDKGHVVDSEGRVHGTKRLRVADASVIPFPQSGHPVAPIELIGDMISQFIKEEYLYSR</sequence>
<comment type="cofactor">
    <cofactor evidence="3">
        <name>FAD</name>
        <dbReference type="ChEBI" id="CHEBI:57692"/>
    </cofactor>
</comment>
<feature type="domain" description="Glucose-methanol-choline oxidoreductase N-terminal" evidence="6">
    <location>
        <begin position="310"/>
        <end position="324"/>
    </location>
</feature>
<dbReference type="GO" id="GO:0016614">
    <property type="term" value="F:oxidoreductase activity, acting on CH-OH group of donors"/>
    <property type="evidence" value="ECO:0007669"/>
    <property type="project" value="InterPro"/>
</dbReference>
<dbReference type="PROSITE" id="PS00624">
    <property type="entry name" value="GMC_OXRED_2"/>
    <property type="match status" value="1"/>
</dbReference>
<evidence type="ECO:0000259" key="5">
    <source>
        <dbReference type="PROSITE" id="PS00623"/>
    </source>
</evidence>
<reference evidence="7" key="2">
    <citation type="submission" date="2022-10" db="EMBL/GenBank/DDBJ databases">
        <authorList>
            <consortium name="ENA_rothamsted_submissions"/>
            <consortium name="culmorum"/>
            <person name="King R."/>
        </authorList>
    </citation>
    <scope>NUCLEOTIDE SEQUENCE</scope>
</reference>
<dbReference type="SUPFAM" id="SSF54373">
    <property type="entry name" value="FAD-linked reductases, C-terminal domain"/>
    <property type="match status" value="1"/>
</dbReference>
<evidence type="ECO:0000256" key="1">
    <source>
        <dbReference type="ARBA" id="ARBA00010790"/>
    </source>
</evidence>
<dbReference type="PIRSF" id="PIRSF000137">
    <property type="entry name" value="Alcohol_oxidase"/>
    <property type="match status" value="1"/>
</dbReference>
<dbReference type="Pfam" id="PF00732">
    <property type="entry name" value="GMC_oxred_N"/>
    <property type="match status" value="1"/>
</dbReference>
<feature type="active site" description="Proton acceptor" evidence="2">
    <location>
        <position position="588"/>
    </location>
</feature>
<dbReference type="Gene3D" id="3.50.50.60">
    <property type="entry name" value="FAD/NAD(P)-binding domain"/>
    <property type="match status" value="1"/>
</dbReference>
<dbReference type="AlphaFoldDB" id="A0A9N9SE31"/>
<dbReference type="PANTHER" id="PTHR11552:SF158">
    <property type="entry name" value="GH23626P-RELATED"/>
    <property type="match status" value="1"/>
</dbReference>
<gene>
    <name evidence="7" type="ORF">PHAECO_LOCUS3605</name>
</gene>
<dbReference type="InterPro" id="IPR012132">
    <property type="entry name" value="GMC_OxRdtase"/>
</dbReference>
<feature type="non-terminal residue" evidence="7">
    <location>
        <position position="1"/>
    </location>
</feature>
<dbReference type="EMBL" id="OU896719">
    <property type="protein sequence ID" value="CAG9816174.1"/>
    <property type="molecule type" value="Genomic_DNA"/>
</dbReference>
<dbReference type="InterPro" id="IPR000172">
    <property type="entry name" value="GMC_OxRdtase_N"/>
</dbReference>
<evidence type="ECO:0000256" key="2">
    <source>
        <dbReference type="PIRSR" id="PIRSR000137-1"/>
    </source>
</evidence>
<dbReference type="InterPro" id="IPR036188">
    <property type="entry name" value="FAD/NAD-bd_sf"/>
</dbReference>
<organism evidence="7 8">
    <name type="scientific">Phaedon cochleariae</name>
    <name type="common">Mustard beetle</name>
    <dbReference type="NCBI Taxonomy" id="80249"/>
    <lineage>
        <taxon>Eukaryota</taxon>
        <taxon>Metazoa</taxon>
        <taxon>Ecdysozoa</taxon>
        <taxon>Arthropoda</taxon>
        <taxon>Hexapoda</taxon>
        <taxon>Insecta</taxon>
        <taxon>Pterygota</taxon>
        <taxon>Neoptera</taxon>
        <taxon>Endopterygota</taxon>
        <taxon>Coleoptera</taxon>
        <taxon>Polyphaga</taxon>
        <taxon>Cucujiformia</taxon>
        <taxon>Chrysomeloidea</taxon>
        <taxon>Chrysomelidae</taxon>
        <taxon>Chrysomelinae</taxon>
        <taxon>Chrysomelini</taxon>
        <taxon>Phaedon</taxon>
    </lineage>
</organism>
<proteinExistence type="inferred from homology"/>
<dbReference type="OrthoDB" id="269227at2759"/>
<evidence type="ECO:0000256" key="3">
    <source>
        <dbReference type="PIRSR" id="PIRSR000137-2"/>
    </source>
</evidence>
<feature type="domain" description="Glucose-methanol-choline oxidoreductase N-terminal" evidence="5">
    <location>
        <begin position="131"/>
        <end position="154"/>
    </location>
</feature>
<evidence type="ECO:0000256" key="4">
    <source>
        <dbReference type="RuleBase" id="RU003968"/>
    </source>
</evidence>
<dbReference type="InterPro" id="IPR007867">
    <property type="entry name" value="GMC_OxRtase_C"/>
</dbReference>
<keyword evidence="4" id="KW-0285">Flavoprotein</keyword>
<evidence type="ECO:0000259" key="6">
    <source>
        <dbReference type="PROSITE" id="PS00624"/>
    </source>
</evidence>
<feature type="active site" description="Proton donor" evidence="2">
    <location>
        <position position="544"/>
    </location>
</feature>
<comment type="similarity">
    <text evidence="1 4">Belongs to the GMC oxidoreductase family.</text>
</comment>
<dbReference type="GO" id="GO:0050660">
    <property type="term" value="F:flavin adenine dinucleotide binding"/>
    <property type="evidence" value="ECO:0007669"/>
    <property type="project" value="InterPro"/>
</dbReference>
<keyword evidence="8" id="KW-1185">Reference proteome</keyword>
<dbReference type="Gene3D" id="3.30.560.10">
    <property type="entry name" value="Glucose Oxidase, domain 3"/>
    <property type="match status" value="1"/>
</dbReference>
<reference evidence="7" key="1">
    <citation type="submission" date="2022-01" db="EMBL/GenBank/DDBJ databases">
        <authorList>
            <person name="King R."/>
        </authorList>
    </citation>
    <scope>NUCLEOTIDE SEQUENCE</scope>
</reference>
<feature type="binding site" evidence="3">
    <location>
        <position position="137"/>
    </location>
    <ligand>
        <name>FAD</name>
        <dbReference type="ChEBI" id="CHEBI:57692"/>
    </ligand>
</feature>
<dbReference type="Proteomes" id="UP001153737">
    <property type="component" value="Chromosome 13"/>
</dbReference>
<evidence type="ECO:0000313" key="8">
    <source>
        <dbReference type="Proteomes" id="UP001153737"/>
    </source>
</evidence>
<evidence type="ECO:0000313" key="7">
    <source>
        <dbReference type="EMBL" id="CAG9816174.1"/>
    </source>
</evidence>
<dbReference type="PANTHER" id="PTHR11552">
    <property type="entry name" value="GLUCOSE-METHANOL-CHOLINE GMC OXIDOREDUCTASE"/>
    <property type="match status" value="1"/>
</dbReference>
<protein>
    <recommendedName>
        <fullName evidence="5 6">Glucose-methanol-choline oxidoreductase N-terminal domain-containing protein</fullName>
    </recommendedName>
</protein>
<dbReference type="PROSITE" id="PS00623">
    <property type="entry name" value="GMC_OXRED_1"/>
    <property type="match status" value="1"/>
</dbReference>